<dbReference type="InterPro" id="IPR043520">
    <property type="entry name" value="SPT21"/>
</dbReference>
<feature type="domain" description="EF-hand" evidence="5">
    <location>
        <begin position="62"/>
        <end position="97"/>
    </location>
</feature>
<dbReference type="PROSITE" id="PS50222">
    <property type="entry name" value="EF_HAND_2"/>
    <property type="match status" value="2"/>
</dbReference>
<dbReference type="GO" id="GO:0043226">
    <property type="term" value="C:organelle"/>
    <property type="evidence" value="ECO:0007669"/>
    <property type="project" value="UniProtKB-ARBA"/>
</dbReference>
<dbReference type="PANTHER" id="PTHR47500:SF3">
    <property type="entry name" value="EF-HAND DOMAIN-CONTAINING PROTEIN"/>
    <property type="match status" value="1"/>
</dbReference>
<dbReference type="SUPFAM" id="SSF47473">
    <property type="entry name" value="EF-hand"/>
    <property type="match status" value="1"/>
</dbReference>
<evidence type="ECO:0000256" key="3">
    <source>
        <dbReference type="SAM" id="Coils"/>
    </source>
</evidence>
<dbReference type="PANTHER" id="PTHR47500">
    <property type="entry name" value="EF-HAND CALCIUM-BINDING DOMAIN-CONTAINING PROTEIN"/>
    <property type="match status" value="1"/>
</dbReference>
<feature type="domain" description="EF-hand" evidence="5">
    <location>
        <begin position="98"/>
        <end position="133"/>
    </location>
</feature>
<dbReference type="Pfam" id="PF13499">
    <property type="entry name" value="EF-hand_7"/>
    <property type="match status" value="1"/>
</dbReference>
<reference evidence="6" key="2">
    <citation type="submission" date="2021-01" db="UniProtKB">
        <authorList>
            <consortium name="EnsemblMetazoa"/>
        </authorList>
    </citation>
    <scope>IDENTIFICATION</scope>
</reference>
<evidence type="ECO:0000256" key="4">
    <source>
        <dbReference type="SAM" id="MobiDB-lite"/>
    </source>
</evidence>
<dbReference type="PROSITE" id="PS00018">
    <property type="entry name" value="EF_HAND_1"/>
    <property type="match status" value="2"/>
</dbReference>
<dbReference type="SMART" id="SM00054">
    <property type="entry name" value="EFh"/>
    <property type="match status" value="2"/>
</dbReference>
<dbReference type="InterPro" id="IPR002048">
    <property type="entry name" value="EF_hand_dom"/>
</dbReference>
<dbReference type="InParanoid" id="A0A7M7N3J8"/>
<evidence type="ECO:0000313" key="7">
    <source>
        <dbReference type="Proteomes" id="UP000007110"/>
    </source>
</evidence>
<sequence>MAAGGRRGSTMGGKGPAKGRRGSCHHGDGAQNRRGSRLDDTSYQPQRRKKKSDEPEPALTKEQVEAFQEVFNLFDSNGGGTIDADELQLVLGSVDIHLPAQDIRDVLEGIDKDGSGEIDFEEFLQLMTNTEKFLETCASHDEHPEDEEDAVLVGGRETVLFDALTKFMKTSALTQMDVLQRYFNTKYKRAQAPHVVMHYAAGARLIGLTEKQLVQHLDRLQASNEDSDYKSPYAEPLRIMLAPLLNVRKKKKRRKDESVEDIQEERPRLTGKIRIRIHFKSEDEKLAKVEENKKEEELASQGTKKQKIEWVPRLGWVQPNVKRVADRLPKMKITYTMDDLSDMRQKIQVATKEYDHDLAISKRRAHNRLWKTLQCDRMKGTQLNNFKRVFDAYSDIGKLVVI</sequence>
<dbReference type="Gene3D" id="1.10.238.10">
    <property type="entry name" value="EF-hand"/>
    <property type="match status" value="1"/>
</dbReference>
<keyword evidence="3" id="KW-0175">Coiled coil</keyword>
<keyword evidence="1" id="KW-0677">Repeat</keyword>
<dbReference type="GO" id="GO:0005509">
    <property type="term" value="F:calcium ion binding"/>
    <property type="evidence" value="ECO:0007669"/>
    <property type="project" value="InterPro"/>
</dbReference>
<proteinExistence type="predicted"/>
<protein>
    <recommendedName>
        <fullName evidence="5">EF-hand domain-containing protein</fullName>
    </recommendedName>
</protein>
<dbReference type="FunFam" id="1.10.238.10:FF:000178">
    <property type="entry name" value="Calmodulin-2 A"/>
    <property type="match status" value="1"/>
</dbReference>
<dbReference type="RefSeq" id="XP_030830633.1">
    <property type="nucleotide sequence ID" value="XM_030974773.1"/>
</dbReference>
<dbReference type="EnsemblMetazoa" id="XM_030974773">
    <property type="protein sequence ID" value="XP_030830633"/>
    <property type="gene ID" value="LOC105445997"/>
</dbReference>
<dbReference type="OMA" id="AYMNRNT"/>
<feature type="coiled-coil region" evidence="3">
    <location>
        <begin position="279"/>
        <end position="306"/>
    </location>
</feature>
<dbReference type="KEGG" id="spu:105445997"/>
<name>A0A7M7N3J8_STRPU</name>
<accession>A0A7M7N3J8</accession>
<dbReference type="InterPro" id="IPR018247">
    <property type="entry name" value="EF_Hand_1_Ca_BS"/>
</dbReference>
<feature type="region of interest" description="Disordered" evidence="4">
    <location>
        <begin position="1"/>
        <end position="60"/>
    </location>
</feature>
<dbReference type="OrthoDB" id="5988051at2759"/>
<organism evidence="6 7">
    <name type="scientific">Strongylocentrotus purpuratus</name>
    <name type="common">Purple sea urchin</name>
    <dbReference type="NCBI Taxonomy" id="7668"/>
    <lineage>
        <taxon>Eukaryota</taxon>
        <taxon>Metazoa</taxon>
        <taxon>Echinodermata</taxon>
        <taxon>Eleutherozoa</taxon>
        <taxon>Echinozoa</taxon>
        <taxon>Echinoidea</taxon>
        <taxon>Euechinoidea</taxon>
        <taxon>Echinacea</taxon>
        <taxon>Camarodonta</taxon>
        <taxon>Echinidea</taxon>
        <taxon>Strongylocentrotidae</taxon>
        <taxon>Strongylocentrotus</taxon>
    </lineage>
</organism>
<evidence type="ECO:0000313" key="6">
    <source>
        <dbReference type="EnsemblMetazoa" id="XP_030830633"/>
    </source>
</evidence>
<dbReference type="GeneID" id="105445997"/>
<dbReference type="InterPro" id="IPR011992">
    <property type="entry name" value="EF-hand-dom_pair"/>
</dbReference>
<keyword evidence="2" id="KW-0106">Calcium</keyword>
<keyword evidence="7" id="KW-1185">Reference proteome</keyword>
<dbReference type="CTD" id="146779"/>
<evidence type="ECO:0000259" key="5">
    <source>
        <dbReference type="PROSITE" id="PS50222"/>
    </source>
</evidence>
<evidence type="ECO:0000256" key="2">
    <source>
        <dbReference type="ARBA" id="ARBA00022837"/>
    </source>
</evidence>
<dbReference type="AlphaFoldDB" id="A0A7M7N3J8"/>
<feature type="compositionally biased region" description="Gly residues" evidence="4">
    <location>
        <begin position="1"/>
        <end position="16"/>
    </location>
</feature>
<dbReference type="Proteomes" id="UP000007110">
    <property type="component" value="Unassembled WGS sequence"/>
</dbReference>
<reference evidence="7" key="1">
    <citation type="submission" date="2015-02" db="EMBL/GenBank/DDBJ databases">
        <title>Genome sequencing for Strongylocentrotus purpuratus.</title>
        <authorList>
            <person name="Murali S."/>
            <person name="Liu Y."/>
            <person name="Vee V."/>
            <person name="English A."/>
            <person name="Wang M."/>
            <person name="Skinner E."/>
            <person name="Han Y."/>
            <person name="Muzny D.M."/>
            <person name="Worley K.C."/>
            <person name="Gibbs R.A."/>
        </authorList>
    </citation>
    <scope>NUCLEOTIDE SEQUENCE</scope>
</reference>
<evidence type="ECO:0000256" key="1">
    <source>
        <dbReference type="ARBA" id="ARBA00022737"/>
    </source>
</evidence>
<dbReference type="CDD" id="cd00051">
    <property type="entry name" value="EFh"/>
    <property type="match status" value="1"/>
</dbReference>